<evidence type="ECO:0000313" key="6">
    <source>
        <dbReference type="EMBL" id="CAF3744770.1"/>
    </source>
</evidence>
<dbReference type="EMBL" id="CAJNOW010014628">
    <property type="protein sequence ID" value="CAF1633983.1"/>
    <property type="molecule type" value="Genomic_DNA"/>
</dbReference>
<comment type="caution">
    <text evidence="4">The sequence shown here is derived from an EMBL/GenBank/DDBJ whole genome shotgun (WGS) entry which is preliminary data.</text>
</comment>
<protein>
    <submittedName>
        <fullName evidence="4">Uncharacterized protein</fullName>
    </submittedName>
</protein>
<evidence type="ECO:0000313" key="5">
    <source>
        <dbReference type="EMBL" id="CAF1633983.1"/>
    </source>
</evidence>
<evidence type="ECO:0000256" key="3">
    <source>
        <dbReference type="SAM" id="SignalP"/>
    </source>
</evidence>
<feature type="compositionally biased region" description="Polar residues" evidence="1">
    <location>
        <begin position="82"/>
        <end position="92"/>
    </location>
</feature>
<dbReference type="Proteomes" id="UP000663855">
    <property type="component" value="Unassembled WGS sequence"/>
</dbReference>
<keyword evidence="2" id="KW-0472">Membrane</keyword>
<proteinExistence type="predicted"/>
<dbReference type="Proteomes" id="UP000681967">
    <property type="component" value="Unassembled WGS sequence"/>
</dbReference>
<dbReference type="EMBL" id="CAJOBJ010000001">
    <property type="protein sequence ID" value="CAF3779996.1"/>
    <property type="molecule type" value="Genomic_DNA"/>
</dbReference>
<feature type="signal peptide" evidence="3">
    <location>
        <begin position="1"/>
        <end position="22"/>
    </location>
</feature>
<reference evidence="4" key="1">
    <citation type="submission" date="2021-02" db="EMBL/GenBank/DDBJ databases">
        <authorList>
            <person name="Nowell W R."/>
        </authorList>
    </citation>
    <scope>NUCLEOTIDE SEQUENCE</scope>
</reference>
<dbReference type="EMBL" id="CAJOBH010000001">
    <property type="protein sequence ID" value="CAF3744770.1"/>
    <property type="molecule type" value="Genomic_DNA"/>
</dbReference>
<evidence type="ECO:0000256" key="1">
    <source>
        <dbReference type="SAM" id="MobiDB-lite"/>
    </source>
</evidence>
<gene>
    <name evidence="6" type="ORF">BYL167_LOCUS6</name>
    <name evidence="4" type="ORF">CJN711_LOCUS18761</name>
    <name evidence="7" type="ORF">GIL414_LOCUS6</name>
    <name evidence="5" type="ORF">KQP761_LOCUS26721</name>
</gene>
<evidence type="ECO:0000313" key="7">
    <source>
        <dbReference type="EMBL" id="CAF3779996.1"/>
    </source>
</evidence>
<keyword evidence="2" id="KW-0812">Transmembrane</keyword>
<feature type="region of interest" description="Disordered" evidence="1">
    <location>
        <begin position="29"/>
        <end position="100"/>
    </location>
</feature>
<keyword evidence="3" id="KW-0732">Signal</keyword>
<name>A0A815GF40_9BILA</name>
<feature type="compositionally biased region" description="Basic and acidic residues" evidence="1">
    <location>
        <begin position="277"/>
        <end position="286"/>
    </location>
</feature>
<keyword evidence="2" id="KW-1133">Transmembrane helix</keyword>
<feature type="chain" id="PRO_5036411624" evidence="3">
    <location>
        <begin position="23"/>
        <end position="286"/>
    </location>
</feature>
<sequence length="286" mass="30540">MAVRKTFVILLLVALQLYSVVSQGDTTDTTFETSITTPGNPTVTDGTAGETETDPSTANGTTLGFGTNPSVTDGTALETETDPSTANGTTLGFETHPPVTALTPITNPTITVTTNICPYPDSINLFNNGGCVSRTTYTGIFLSSIILAGISFLMLAGLLILLCTKRIGHSGSAHSDDESNNWSGKNSMSEILPAKRKDVGKPHPGRQDTSASPYGPHRIENRVKNQTPTIQPKPVGQKQPESHRVPSKPPVNNSHVRSHATDDQIAHKARANRRKLPKDVKNNTSF</sequence>
<feature type="compositionally biased region" description="Polar residues" evidence="1">
    <location>
        <begin position="54"/>
        <end position="73"/>
    </location>
</feature>
<organism evidence="4 8">
    <name type="scientific">Rotaria magnacalcarata</name>
    <dbReference type="NCBI Taxonomy" id="392030"/>
    <lineage>
        <taxon>Eukaryota</taxon>
        <taxon>Metazoa</taxon>
        <taxon>Spiralia</taxon>
        <taxon>Gnathifera</taxon>
        <taxon>Rotifera</taxon>
        <taxon>Eurotatoria</taxon>
        <taxon>Bdelloidea</taxon>
        <taxon>Philodinida</taxon>
        <taxon>Philodinidae</taxon>
        <taxon>Rotaria</taxon>
    </lineage>
</organism>
<evidence type="ECO:0000313" key="4">
    <source>
        <dbReference type="EMBL" id="CAF1337603.1"/>
    </source>
</evidence>
<feature type="region of interest" description="Disordered" evidence="1">
    <location>
        <begin position="170"/>
        <end position="286"/>
    </location>
</feature>
<dbReference type="Proteomes" id="UP000681720">
    <property type="component" value="Unassembled WGS sequence"/>
</dbReference>
<feature type="compositionally biased region" description="Basic residues" evidence="1">
    <location>
        <begin position="267"/>
        <end position="276"/>
    </location>
</feature>
<dbReference type="OrthoDB" id="10071836at2759"/>
<evidence type="ECO:0000313" key="8">
    <source>
        <dbReference type="Proteomes" id="UP000663855"/>
    </source>
</evidence>
<dbReference type="AlphaFoldDB" id="A0A815GF40"/>
<feature type="transmembrane region" description="Helical" evidence="2">
    <location>
        <begin position="140"/>
        <end position="162"/>
    </location>
</feature>
<evidence type="ECO:0000256" key="2">
    <source>
        <dbReference type="SAM" id="Phobius"/>
    </source>
</evidence>
<dbReference type="Proteomes" id="UP000663834">
    <property type="component" value="Unassembled WGS sequence"/>
</dbReference>
<feature type="compositionally biased region" description="Polar residues" evidence="1">
    <location>
        <begin position="180"/>
        <end position="189"/>
    </location>
</feature>
<dbReference type="EMBL" id="CAJNOV010008773">
    <property type="protein sequence ID" value="CAF1337603.1"/>
    <property type="molecule type" value="Genomic_DNA"/>
</dbReference>
<accession>A0A815GF40</accession>